<comment type="caution">
    <text evidence="10">The sequence shown here is derived from an EMBL/GenBank/DDBJ whole genome shotgun (WGS) entry which is preliminary data.</text>
</comment>
<keyword evidence="11" id="KW-1185">Reference proteome</keyword>
<dbReference type="PROSITE" id="PS50237">
    <property type="entry name" value="HECT"/>
    <property type="match status" value="1"/>
</dbReference>
<dbReference type="SMART" id="SM00320">
    <property type="entry name" value="WD40"/>
    <property type="match status" value="5"/>
</dbReference>
<accession>A0AA39ILM3</accession>
<dbReference type="PROSITE" id="PS51374">
    <property type="entry name" value="NDPK_LIKE"/>
    <property type="match status" value="1"/>
</dbReference>
<dbReference type="Gene3D" id="3.30.2160.10">
    <property type="entry name" value="Hect, E3 ligase catalytic domain"/>
    <property type="match status" value="1"/>
</dbReference>
<dbReference type="Pfam" id="PF00334">
    <property type="entry name" value="NDK"/>
    <property type="match status" value="1"/>
</dbReference>
<feature type="repeat" description="RCC1" evidence="7">
    <location>
        <begin position="440"/>
        <end position="492"/>
    </location>
</feature>
<dbReference type="InterPro" id="IPR058923">
    <property type="entry name" value="RCC1-like_dom"/>
</dbReference>
<keyword evidence="3" id="KW-0677">Repeat</keyword>
<evidence type="ECO:0000313" key="10">
    <source>
        <dbReference type="EMBL" id="KAK0425502.1"/>
    </source>
</evidence>
<dbReference type="InterPro" id="IPR001680">
    <property type="entry name" value="WD40_rpt"/>
</dbReference>
<feature type="repeat" description="RCC1" evidence="7">
    <location>
        <begin position="493"/>
        <end position="542"/>
    </location>
</feature>
<dbReference type="PROSITE" id="PS50082">
    <property type="entry name" value="WD_REPEATS_2"/>
    <property type="match status" value="2"/>
</dbReference>
<dbReference type="InterPro" id="IPR000569">
    <property type="entry name" value="HECT_dom"/>
</dbReference>
<dbReference type="SUPFAM" id="SSF50985">
    <property type="entry name" value="RCC1/BLIP-II"/>
    <property type="match status" value="1"/>
</dbReference>
<feature type="repeat" description="RCC1" evidence="7">
    <location>
        <begin position="543"/>
        <end position="586"/>
    </location>
</feature>
<feature type="repeat" description="RCC1" evidence="7">
    <location>
        <begin position="639"/>
        <end position="691"/>
    </location>
</feature>
<dbReference type="SUPFAM" id="SSF54919">
    <property type="entry name" value="Nucleoside diphosphate kinase, NDK"/>
    <property type="match status" value="1"/>
</dbReference>
<dbReference type="SMART" id="SM00562">
    <property type="entry name" value="NDK"/>
    <property type="match status" value="1"/>
</dbReference>
<evidence type="ECO:0000259" key="9">
    <source>
        <dbReference type="PROSITE" id="PS50237"/>
    </source>
</evidence>
<dbReference type="SMART" id="SM00119">
    <property type="entry name" value="HECTc"/>
    <property type="match status" value="1"/>
</dbReference>
<evidence type="ECO:0000256" key="1">
    <source>
        <dbReference type="ARBA" id="ARBA00022574"/>
    </source>
</evidence>
<gene>
    <name evidence="10" type="ORF">QR680_009238</name>
</gene>
<feature type="repeat" description="RCC1" evidence="7">
    <location>
        <begin position="587"/>
        <end position="638"/>
    </location>
</feature>
<reference evidence="10" key="1">
    <citation type="submission" date="2023-06" db="EMBL/GenBank/DDBJ databases">
        <title>Genomic analysis of the entomopathogenic nematode Steinernema hermaphroditum.</title>
        <authorList>
            <person name="Schwarz E.M."/>
            <person name="Heppert J.K."/>
            <person name="Baniya A."/>
            <person name="Schwartz H.T."/>
            <person name="Tan C.-H."/>
            <person name="Antoshechkin I."/>
            <person name="Sternberg P.W."/>
            <person name="Goodrich-Blair H."/>
            <person name="Dillman A.R."/>
        </authorList>
    </citation>
    <scope>NUCLEOTIDE SEQUENCE</scope>
    <source>
        <strain evidence="10">PS9179</strain>
        <tissue evidence="10">Whole animal</tissue>
    </source>
</reference>
<feature type="repeat" description="RCC1" evidence="7">
    <location>
        <begin position="379"/>
        <end position="439"/>
    </location>
</feature>
<feature type="repeat" description="RCC1" evidence="7">
    <location>
        <begin position="691"/>
        <end position="741"/>
    </location>
</feature>
<feature type="repeat" description="WD" evidence="6">
    <location>
        <begin position="165"/>
        <end position="206"/>
    </location>
</feature>
<dbReference type="FunFam" id="3.30.2410.10:FF:000003">
    <property type="entry name" value="probable E3 ubiquitin-protein ligase HERC4 isoform X1"/>
    <property type="match status" value="1"/>
</dbReference>
<dbReference type="InterPro" id="IPR035983">
    <property type="entry name" value="Hect_E3_ubiquitin_ligase"/>
</dbReference>
<dbReference type="Gene3D" id="3.90.1750.10">
    <property type="entry name" value="Hect, E3 ligase catalytic domains"/>
    <property type="match status" value="1"/>
</dbReference>
<dbReference type="InterPro" id="IPR034907">
    <property type="entry name" value="NDK-like_dom"/>
</dbReference>
<dbReference type="InterPro" id="IPR009091">
    <property type="entry name" value="RCC1/BLIP-II"/>
</dbReference>
<dbReference type="GO" id="GO:0005737">
    <property type="term" value="C:cytoplasm"/>
    <property type="evidence" value="ECO:0007669"/>
    <property type="project" value="TreeGrafter"/>
</dbReference>
<feature type="active site" description="Glycyl thioester intermediate" evidence="5">
    <location>
        <position position="1373"/>
    </location>
</feature>
<dbReference type="InterPro" id="IPR036850">
    <property type="entry name" value="NDK-like_dom_sf"/>
</dbReference>
<evidence type="ECO:0000313" key="11">
    <source>
        <dbReference type="Proteomes" id="UP001175271"/>
    </source>
</evidence>
<dbReference type="InterPro" id="IPR015943">
    <property type="entry name" value="WD40/YVTN_repeat-like_dom_sf"/>
</dbReference>
<evidence type="ECO:0000256" key="2">
    <source>
        <dbReference type="ARBA" id="ARBA00022679"/>
    </source>
</evidence>
<dbReference type="Gene3D" id="3.30.70.141">
    <property type="entry name" value="Nucleoside diphosphate kinase-like domain"/>
    <property type="match status" value="1"/>
</dbReference>
<feature type="repeat" description="WD" evidence="6">
    <location>
        <begin position="119"/>
        <end position="161"/>
    </location>
</feature>
<dbReference type="Proteomes" id="UP001175271">
    <property type="component" value="Unassembled WGS sequence"/>
</dbReference>
<dbReference type="PROSITE" id="PS00469">
    <property type="entry name" value="NDPK"/>
    <property type="match status" value="1"/>
</dbReference>
<keyword evidence="1 6" id="KW-0853">WD repeat</keyword>
<dbReference type="PROSITE" id="PS00678">
    <property type="entry name" value="WD_REPEATS_1"/>
    <property type="match status" value="2"/>
</dbReference>
<dbReference type="SUPFAM" id="SSF56204">
    <property type="entry name" value="Hect, E3 ligase catalytic domain"/>
    <property type="match status" value="1"/>
</dbReference>
<evidence type="ECO:0000256" key="4">
    <source>
        <dbReference type="ARBA" id="ARBA00022786"/>
    </source>
</evidence>
<evidence type="ECO:0000256" key="3">
    <source>
        <dbReference type="ARBA" id="ARBA00022737"/>
    </source>
</evidence>
<evidence type="ECO:0000256" key="7">
    <source>
        <dbReference type="PROSITE-ProRule" id="PRU00235"/>
    </source>
</evidence>
<comment type="caution">
    <text evidence="8">Lacks conserved residue(s) required for the propagation of feature annotation.</text>
</comment>
<dbReference type="Pfam" id="PF00632">
    <property type="entry name" value="HECT"/>
    <property type="match status" value="1"/>
</dbReference>
<dbReference type="PANTHER" id="PTHR45622:SF76">
    <property type="entry name" value="HECT AND RLD DOMAIN CONTAINING E3 UBIQUITIN LIGASE 4, ISOFORM C"/>
    <property type="match status" value="1"/>
</dbReference>
<dbReference type="EMBL" id="JAUCMV010000001">
    <property type="protein sequence ID" value="KAK0425502.1"/>
    <property type="molecule type" value="Genomic_DNA"/>
</dbReference>
<protein>
    <recommendedName>
        <fullName evidence="9">HECT domain-containing protein</fullName>
    </recommendedName>
</protein>
<dbReference type="SUPFAM" id="SSF50978">
    <property type="entry name" value="WD40 repeat-like"/>
    <property type="match status" value="1"/>
</dbReference>
<dbReference type="InterPro" id="IPR000408">
    <property type="entry name" value="Reg_chr_condens"/>
</dbReference>
<dbReference type="InterPro" id="IPR036322">
    <property type="entry name" value="WD40_repeat_dom_sf"/>
</dbReference>
<dbReference type="InterPro" id="IPR023005">
    <property type="entry name" value="Nucleoside_diP_kinase_AS"/>
</dbReference>
<dbReference type="InterPro" id="IPR019775">
    <property type="entry name" value="WD40_repeat_CS"/>
</dbReference>
<dbReference type="GO" id="GO:0004842">
    <property type="term" value="F:ubiquitin-protein transferase activity"/>
    <property type="evidence" value="ECO:0007669"/>
    <property type="project" value="InterPro"/>
</dbReference>
<evidence type="ECO:0000256" key="6">
    <source>
        <dbReference type="PROSITE-ProRule" id="PRU00221"/>
    </source>
</evidence>
<dbReference type="PROSITE" id="PS50294">
    <property type="entry name" value="WD_REPEATS_REGION"/>
    <property type="match status" value="2"/>
</dbReference>
<dbReference type="Gene3D" id="2.130.10.10">
    <property type="entry name" value="YVTN repeat-like/Quinoprotein amine dehydrogenase"/>
    <property type="match status" value="1"/>
</dbReference>
<proteinExistence type="inferred from homology"/>
<keyword evidence="4 5" id="KW-0833">Ubl conjugation pathway</keyword>
<dbReference type="PRINTS" id="PR00633">
    <property type="entry name" value="RCCNDNSATION"/>
</dbReference>
<dbReference type="PROSITE" id="PS50012">
    <property type="entry name" value="RCC1_3"/>
    <property type="match status" value="7"/>
</dbReference>
<dbReference type="PROSITE" id="PS00626">
    <property type="entry name" value="RCC1_2"/>
    <property type="match status" value="3"/>
</dbReference>
<dbReference type="InterPro" id="IPR051709">
    <property type="entry name" value="Ub-ligase/GTPase-reg"/>
</dbReference>
<dbReference type="Pfam" id="PF25390">
    <property type="entry name" value="WD40_RLD"/>
    <property type="match status" value="1"/>
</dbReference>
<comment type="similarity">
    <text evidence="8">Belongs to the NDK family.</text>
</comment>
<keyword evidence="2" id="KW-0808">Transferase</keyword>
<dbReference type="Gene3D" id="2.130.10.30">
    <property type="entry name" value="Regulator of chromosome condensation 1/beta-lactamase-inhibitor protein II"/>
    <property type="match status" value="2"/>
</dbReference>
<dbReference type="CDD" id="cd00078">
    <property type="entry name" value="HECTc"/>
    <property type="match status" value="1"/>
</dbReference>
<dbReference type="PANTHER" id="PTHR45622">
    <property type="entry name" value="UBIQUITIN-PROTEIN LIGASE E3A-RELATED"/>
    <property type="match status" value="1"/>
</dbReference>
<feature type="domain" description="HECT" evidence="9">
    <location>
        <begin position="1076"/>
        <end position="1405"/>
    </location>
</feature>
<dbReference type="Pfam" id="PF00400">
    <property type="entry name" value="WD40"/>
    <property type="match status" value="2"/>
</dbReference>
<evidence type="ECO:0000256" key="5">
    <source>
        <dbReference type="PROSITE-ProRule" id="PRU00104"/>
    </source>
</evidence>
<name>A0AA39ILM3_9BILA</name>
<dbReference type="Gene3D" id="3.30.2410.10">
    <property type="entry name" value="Hect, E3 ligase catalytic domain"/>
    <property type="match status" value="1"/>
</dbReference>
<organism evidence="10 11">
    <name type="scientific">Steinernema hermaphroditum</name>
    <dbReference type="NCBI Taxonomy" id="289476"/>
    <lineage>
        <taxon>Eukaryota</taxon>
        <taxon>Metazoa</taxon>
        <taxon>Ecdysozoa</taxon>
        <taxon>Nematoda</taxon>
        <taxon>Chromadorea</taxon>
        <taxon>Rhabditida</taxon>
        <taxon>Tylenchina</taxon>
        <taxon>Panagrolaimomorpha</taxon>
        <taxon>Strongyloidoidea</taxon>
        <taxon>Steinernematidae</taxon>
        <taxon>Steinernema</taxon>
    </lineage>
</organism>
<evidence type="ECO:0000256" key="8">
    <source>
        <dbReference type="PROSITE-ProRule" id="PRU00706"/>
    </source>
</evidence>
<sequence length="1593" mass="177874">MGDSKASQCPPEFVCSAVQQQKQGHTLYGCAFNQLLPDDFPPVLATVGGTRLTVYMFTDDDSKSFFPIIQYQDPCKEESLYAITWTYNAVTDRHACVIGGERGIIRVVDSSDGRVWKTLIGHGGAVNDLRTFSKDSSIVASASKDLTVRLWNVRFSECIAILGGTSGHRDQVLSIDFDERGEYLVSGSMDHSIMLWNVSGDTDVGRAIEQSLDPVKPRPQPVELHFPVAQSRDLHANYVDCVRFVGEFLISKSCERNIQLWKFGEVRDGAAGRGNSGVVETFSCHMVLMNMPDLDTWFARMDVDLHRKYLLCGTQSGSLRFWKLDEGLPTRTHNFEVRGYVKNSQSKFMVRQAVFSHRGDVVAACGANGLVARFDRMKKTLYGFGLGVDGQFGIRLSGVADSGCVVAPQQLFGVPLDEHGVSVSSVACGERHTVLLSADGKLWSVGANEYGQLGRSGADHGSFTIYPVDMNVGTRIIQIAAGQNHSAAVSDDGRLFVWGRNSEFQCARTSPATLSKPTRVVEITEAVQVACGANSCMALQQSGNVYVWGACLGETVAIPRLIHTFSKIPVVQISAGDDHFVALTSAGCVYAWGRNEYGQCGTGDTGDHKQPKIIKHLSSMKTVSVSCGGNHTVALTKDGRLFSFGYNVFGQLGTGRKEEVQADPQLVAELLGSHITKVACGRVHTVAVVNGRIFSFGLNANGQLGTGCLSNAVITPQVVRELQKVTTIFAGYDQTFAIEAPEVDLMSSPSGPLETPKFLSMSRLRQLFTEKSDNKLDIIAELESVFSSTACFNGSFAYTDDRRFNCCPTNIAMNLDDCMYTFNMIANHGDADGLGEIIVNCLKMGVFDNGNLFGRCLPSENPEVCKFLMAVPWFHEMVHPEKYYEDLFVPFVKLLTSFKRYAPELLRRWWSGLATRHFNKVVLVLMTGVEYQIDHNETVDQFDMIVALRLLKYLHKLNQDHSKIPADHFYLDSLMGKTDVRSDYFMWATDGSSEIDENELQKPFHFVDYPFLYNAEAKSTLLEAEAQFAMYQAAQRPSTAVIPYLGIAQFIRPTFNIEVRRSNIVEDTISILENVSPHDFAKPLRVQFVSEEAQDEGGVRKEFFLLLFQQLLQPHYGMFVEDPESHFVWFSGLDLADPVSFNFVGRLCALAVYNAILVDFPFPSALYKLLLDYKLTLDDLMMLHPTEGRSLQSVSDYEGNNVEDVFGLTFQISIDMLGDAVDVELKPGGKDIPVTNENRAEFIRLYIQRRLELGVGDIISQQLTAFRNGFRNVMRSKILDFFQPHELMELMVGNENYDWDVFKKNTDYKGEYHAGHNAIKAFWDAFFELDLEQRKKFLLFLMGSARIPVAGMKQLKMVIQPIPSKLYPVAHTCFNLLDLPNISDKAEMKRRLLMCIEHTQGFTLVLQSPLTRYRSPEPSVPNFQLFQIPVAGRSRIMAASRTFGLIKPDAVSNPFVLRRIVNSLSASKEIEIVAAKRLRITRDQAVRLYEAHKGKFFFDRLVRHVTSGPSIALLMESRCADIDAVAAWRAMLGSSKLFRNAFCERTLRTQFALSETRNVGHGSDGLKDTLRELAIFEPLCPFVAGDLFEDEQL</sequence>